<proteinExistence type="predicted"/>
<organism evidence="1 2">
    <name type="scientific">Zalaria obscura</name>
    <dbReference type="NCBI Taxonomy" id="2024903"/>
    <lineage>
        <taxon>Eukaryota</taxon>
        <taxon>Fungi</taxon>
        <taxon>Dikarya</taxon>
        <taxon>Ascomycota</taxon>
        <taxon>Pezizomycotina</taxon>
        <taxon>Dothideomycetes</taxon>
        <taxon>Dothideomycetidae</taxon>
        <taxon>Dothideales</taxon>
        <taxon>Zalariaceae</taxon>
        <taxon>Zalaria</taxon>
    </lineage>
</organism>
<evidence type="ECO:0000313" key="2">
    <source>
        <dbReference type="Proteomes" id="UP001320706"/>
    </source>
</evidence>
<dbReference type="Proteomes" id="UP001320706">
    <property type="component" value="Unassembled WGS sequence"/>
</dbReference>
<keyword evidence="2" id="KW-1185">Reference proteome</keyword>
<comment type="caution">
    <text evidence="1">The sequence shown here is derived from an EMBL/GenBank/DDBJ whole genome shotgun (WGS) entry which is preliminary data.</text>
</comment>
<name>A0ACC3SDS2_9PEZI</name>
<reference evidence="1" key="1">
    <citation type="submission" date="2024-02" db="EMBL/GenBank/DDBJ databases">
        <title>Metagenome Assembled Genome of Zalaria obscura JY119.</title>
        <authorList>
            <person name="Vighnesh L."/>
            <person name="Jagadeeshwari U."/>
            <person name="Venkata Ramana C."/>
            <person name="Sasikala C."/>
        </authorList>
    </citation>
    <scope>NUCLEOTIDE SEQUENCE</scope>
    <source>
        <strain evidence="1">JY119</strain>
    </source>
</reference>
<sequence length="404" mass="46707">MYGPLLRTVLIAIGAFILIIATFHAFSKVPTGSSDSLLSHLPSISITPSKWEYDSVRDAEDYSLTQDQCQSAFPNAYYEIDRAVAYWRQNGTIEPSQIDINWRGDGAIRAMIHDRQLYILQSKGATQFHGWRERSLAVLHQINRAILSSRDPVPNIEFSFVVNDRVDPPKNTNHTHWGFSRKLSAPNYDRLWLIPDFNYWTFAGVAGSFADYQRKVRDHDRPMVEKRPELVWRGAVDVNPGLRGRLLKATKGKSWSDVMSFNWGNKTDVRVKKLPMPSHCRYQFTAHTEVTVVHELEWIANYYHLLVAEGPDQNILGVKRDWSDLEEKLDYYLEHTEEAQRIADNGVATFRDRYLTPAAEACYWRRLFDGWAEVSFTPEAYETVTNEDGVEESKWRGMSFEEFV</sequence>
<accession>A0ACC3SDS2</accession>
<dbReference type="EMBL" id="JAMKPW020000016">
    <property type="protein sequence ID" value="KAK8210111.1"/>
    <property type="molecule type" value="Genomic_DNA"/>
</dbReference>
<protein>
    <submittedName>
        <fullName evidence="1">Uncharacterized protein</fullName>
    </submittedName>
</protein>
<gene>
    <name evidence="1" type="ORF">M8818_003598</name>
</gene>
<evidence type="ECO:0000313" key="1">
    <source>
        <dbReference type="EMBL" id="KAK8210111.1"/>
    </source>
</evidence>